<comment type="caution">
    <text evidence="1">The sequence shown here is derived from an EMBL/GenBank/DDBJ whole genome shotgun (WGS) entry which is preliminary data.</text>
</comment>
<organism evidence="1 2">
    <name type="scientific">Scutellospora calospora</name>
    <dbReference type="NCBI Taxonomy" id="85575"/>
    <lineage>
        <taxon>Eukaryota</taxon>
        <taxon>Fungi</taxon>
        <taxon>Fungi incertae sedis</taxon>
        <taxon>Mucoromycota</taxon>
        <taxon>Glomeromycotina</taxon>
        <taxon>Glomeromycetes</taxon>
        <taxon>Diversisporales</taxon>
        <taxon>Gigasporaceae</taxon>
        <taxon>Scutellospora</taxon>
    </lineage>
</organism>
<reference evidence="1" key="1">
    <citation type="submission" date="2021-06" db="EMBL/GenBank/DDBJ databases">
        <authorList>
            <person name="Kallberg Y."/>
            <person name="Tangrot J."/>
            <person name="Rosling A."/>
        </authorList>
    </citation>
    <scope>NUCLEOTIDE SEQUENCE</scope>
    <source>
        <strain evidence="1">AU212A</strain>
    </source>
</reference>
<evidence type="ECO:0000313" key="2">
    <source>
        <dbReference type="Proteomes" id="UP000789860"/>
    </source>
</evidence>
<feature type="non-terminal residue" evidence="1">
    <location>
        <position position="47"/>
    </location>
</feature>
<evidence type="ECO:0000313" key="1">
    <source>
        <dbReference type="EMBL" id="CAG8697152.1"/>
    </source>
</evidence>
<dbReference type="Proteomes" id="UP000789860">
    <property type="component" value="Unassembled WGS sequence"/>
</dbReference>
<accession>A0ACA9PB81</accession>
<sequence length="47" mass="5571">MPRCLPYSSTRIPASPNYCNRQIQRSTQCNSNKQEKQRPNFRDAKEK</sequence>
<gene>
    <name evidence="1" type="ORF">SCALOS_LOCUS10360</name>
</gene>
<name>A0ACA9PB81_9GLOM</name>
<proteinExistence type="predicted"/>
<keyword evidence="2" id="KW-1185">Reference proteome</keyword>
<protein>
    <submittedName>
        <fullName evidence="1">10364_t:CDS:1</fullName>
    </submittedName>
</protein>
<dbReference type="EMBL" id="CAJVPM010038079">
    <property type="protein sequence ID" value="CAG8697152.1"/>
    <property type="molecule type" value="Genomic_DNA"/>
</dbReference>